<dbReference type="PANTHER" id="PTHR30308">
    <property type="entry name" value="TMRNA-BINDING COMPONENT OF TRANS-TRANSLATION TAGGING COMPLEX"/>
    <property type="match status" value="1"/>
</dbReference>
<dbReference type="InterPro" id="IPR000037">
    <property type="entry name" value="SsrA-bd_prot"/>
</dbReference>
<dbReference type="HAMAP" id="MF_00023">
    <property type="entry name" value="SmpB"/>
    <property type="match status" value="1"/>
</dbReference>
<dbReference type="NCBIfam" id="NF003843">
    <property type="entry name" value="PRK05422.1"/>
    <property type="match status" value="1"/>
</dbReference>
<dbReference type="SUPFAM" id="SSF74982">
    <property type="entry name" value="Small protein B (SmpB)"/>
    <property type="match status" value="1"/>
</dbReference>
<dbReference type="PROSITE" id="PS01317">
    <property type="entry name" value="SSRP"/>
    <property type="match status" value="1"/>
</dbReference>
<dbReference type="PANTHER" id="PTHR30308:SF2">
    <property type="entry name" value="SSRA-BINDING PROTEIN"/>
    <property type="match status" value="1"/>
</dbReference>
<evidence type="ECO:0000313" key="4">
    <source>
        <dbReference type="EMBL" id="TXB67056.1"/>
    </source>
</evidence>
<dbReference type="InterPro" id="IPR023620">
    <property type="entry name" value="SmpB"/>
</dbReference>
<comment type="function">
    <text evidence="3">Required for rescue of stalled ribosomes mediated by trans-translation. Binds to transfer-messenger RNA (tmRNA), required for stable association of tmRNA with ribosomes. tmRNA and SmpB together mimic tRNA shape, replacing the anticodon stem-loop with SmpB. tmRNA is encoded by the ssrA gene; the 2 termini fold to resemble tRNA(Ala) and it encodes a 'tag peptide', a short internal open reading frame. During trans-translation Ala-aminoacylated tmRNA acts like a tRNA, entering the A-site of stalled ribosomes, displacing the stalled mRNA. The ribosome then switches to translate the ORF on the tmRNA; the nascent peptide is terminated with the 'tag peptide' encoded by the tmRNA and targeted for degradation. The ribosome is freed to recommence translation, which seems to be the essential function of trans-translation.</text>
</comment>
<dbReference type="AlphaFoldDB" id="A0A5C6RWV8"/>
<dbReference type="CDD" id="cd09294">
    <property type="entry name" value="SmpB"/>
    <property type="match status" value="1"/>
</dbReference>
<evidence type="ECO:0000256" key="2">
    <source>
        <dbReference type="ARBA" id="ARBA00022884"/>
    </source>
</evidence>
<comment type="caution">
    <text evidence="4">The sequence shown here is derived from an EMBL/GenBank/DDBJ whole genome shotgun (WGS) entry which is preliminary data.</text>
</comment>
<dbReference type="InterPro" id="IPR020081">
    <property type="entry name" value="SsrA-bd_prot_CS"/>
</dbReference>
<dbReference type="GO" id="GO:0070930">
    <property type="term" value="P:trans-translation-dependent protein tagging"/>
    <property type="evidence" value="ECO:0007669"/>
    <property type="project" value="TreeGrafter"/>
</dbReference>
<comment type="subcellular location">
    <subcellularLocation>
        <location evidence="3">Cytoplasm</location>
    </subcellularLocation>
    <text evidence="3">The tmRNA-SmpB complex associates with stalled 70S ribosomes.</text>
</comment>
<reference evidence="4 5" key="1">
    <citation type="submission" date="2019-08" db="EMBL/GenBank/DDBJ databases">
        <title>Genome of Vicingus serpentipes NCIMB 15042.</title>
        <authorList>
            <person name="Bowman J.P."/>
        </authorList>
    </citation>
    <scope>NUCLEOTIDE SEQUENCE [LARGE SCALE GENOMIC DNA]</scope>
    <source>
        <strain evidence="4 5">NCIMB 15042</strain>
    </source>
</reference>
<evidence type="ECO:0000313" key="5">
    <source>
        <dbReference type="Proteomes" id="UP000321721"/>
    </source>
</evidence>
<dbReference type="RefSeq" id="WP_147098251.1">
    <property type="nucleotide sequence ID" value="NZ_VOOS01000001.1"/>
</dbReference>
<accession>A0A5C6RWV8</accession>
<protein>
    <recommendedName>
        <fullName evidence="3">SsrA-binding protein</fullName>
    </recommendedName>
    <alternativeName>
        <fullName evidence="3">Small protein B</fullName>
    </alternativeName>
</protein>
<name>A0A5C6RWV8_9FLAO</name>
<keyword evidence="5" id="KW-1185">Reference proteome</keyword>
<dbReference type="Pfam" id="PF01668">
    <property type="entry name" value="SmpB"/>
    <property type="match status" value="1"/>
</dbReference>
<dbReference type="EMBL" id="VOOS01000001">
    <property type="protein sequence ID" value="TXB67056.1"/>
    <property type="molecule type" value="Genomic_DNA"/>
</dbReference>
<comment type="similarity">
    <text evidence="3">Belongs to the SmpB family.</text>
</comment>
<proteinExistence type="inferred from homology"/>
<dbReference type="OrthoDB" id="9805462at2"/>
<keyword evidence="1 3" id="KW-0963">Cytoplasm</keyword>
<dbReference type="GO" id="GO:0070929">
    <property type="term" value="P:trans-translation"/>
    <property type="evidence" value="ECO:0007669"/>
    <property type="project" value="UniProtKB-UniRule"/>
</dbReference>
<evidence type="ECO:0000256" key="1">
    <source>
        <dbReference type="ARBA" id="ARBA00022490"/>
    </source>
</evidence>
<dbReference type="Gene3D" id="2.40.280.10">
    <property type="match status" value="1"/>
</dbReference>
<keyword evidence="2 3" id="KW-0694">RNA-binding</keyword>
<dbReference type="GO" id="GO:0005829">
    <property type="term" value="C:cytosol"/>
    <property type="evidence" value="ECO:0007669"/>
    <property type="project" value="TreeGrafter"/>
</dbReference>
<dbReference type="NCBIfam" id="TIGR00086">
    <property type="entry name" value="smpB"/>
    <property type="match status" value="1"/>
</dbReference>
<organism evidence="4 5">
    <name type="scientific">Vicingus serpentipes</name>
    <dbReference type="NCBI Taxonomy" id="1926625"/>
    <lineage>
        <taxon>Bacteria</taxon>
        <taxon>Pseudomonadati</taxon>
        <taxon>Bacteroidota</taxon>
        <taxon>Flavobacteriia</taxon>
        <taxon>Flavobacteriales</taxon>
        <taxon>Vicingaceae</taxon>
        <taxon>Vicingus</taxon>
    </lineage>
</organism>
<dbReference type="Proteomes" id="UP000321721">
    <property type="component" value="Unassembled WGS sequence"/>
</dbReference>
<dbReference type="GO" id="GO:0003723">
    <property type="term" value="F:RNA binding"/>
    <property type="evidence" value="ECO:0007669"/>
    <property type="project" value="UniProtKB-UniRule"/>
</dbReference>
<sequence length="149" mass="17177">MSNDINIKNKRASFEYEFIETFTAGIQLTGTEIKSIRAGKASIIEGYCFIKNGELFIKNMYIAEYLQGTYNNHDPKRDRKLLLNRSELDKLTKKKKDVGLTIIPLKIFINKNGYAKLNIALAKGKKLHDKRQDLKAKDDKRAMDRALKH</sequence>
<evidence type="ECO:0000256" key="3">
    <source>
        <dbReference type="HAMAP-Rule" id="MF_00023"/>
    </source>
</evidence>
<gene>
    <name evidence="3 4" type="primary">smpB</name>
    <name evidence="4" type="ORF">FRY74_02400</name>
</gene>